<dbReference type="PANTHER" id="PTHR11691">
    <property type="entry name" value="TYPE I INTERFERON"/>
    <property type="match status" value="1"/>
</dbReference>
<evidence type="ECO:0000256" key="3">
    <source>
        <dbReference type="ARBA" id="ARBA00022514"/>
    </source>
</evidence>
<dbReference type="InterPro" id="IPR009079">
    <property type="entry name" value="4_helix_cytokine-like_core"/>
</dbReference>
<evidence type="ECO:0000256" key="8">
    <source>
        <dbReference type="SAM" id="SignalP"/>
    </source>
</evidence>
<reference evidence="9" key="1">
    <citation type="submission" date="2019-06" db="EMBL/GenBank/DDBJ databases">
        <authorList>
            <consortium name="Wellcome Sanger Institute Data Sharing"/>
        </authorList>
    </citation>
    <scope>NUCLEOTIDE SEQUENCE [LARGE SCALE GENOMIC DNA]</scope>
</reference>
<organism evidence="9 10">
    <name type="scientific">Sphaeramia orbicularis</name>
    <name type="common">orbiculate cardinalfish</name>
    <dbReference type="NCBI Taxonomy" id="375764"/>
    <lineage>
        <taxon>Eukaryota</taxon>
        <taxon>Metazoa</taxon>
        <taxon>Chordata</taxon>
        <taxon>Craniata</taxon>
        <taxon>Vertebrata</taxon>
        <taxon>Euteleostomi</taxon>
        <taxon>Actinopterygii</taxon>
        <taxon>Neopterygii</taxon>
        <taxon>Teleostei</taxon>
        <taxon>Neoteleostei</taxon>
        <taxon>Acanthomorphata</taxon>
        <taxon>Gobiaria</taxon>
        <taxon>Kurtiformes</taxon>
        <taxon>Apogonoidei</taxon>
        <taxon>Apogonidae</taxon>
        <taxon>Apogoninae</taxon>
        <taxon>Sphaeramia</taxon>
    </lineage>
</organism>
<dbReference type="GO" id="GO:0051607">
    <property type="term" value="P:defense response to virus"/>
    <property type="evidence" value="ECO:0007669"/>
    <property type="project" value="UniProtKB-KW"/>
</dbReference>
<dbReference type="GO" id="GO:0005126">
    <property type="term" value="F:cytokine receptor binding"/>
    <property type="evidence" value="ECO:0007669"/>
    <property type="project" value="InterPro"/>
</dbReference>
<comment type="subcellular location">
    <subcellularLocation>
        <location evidence="1">Secreted</location>
    </subcellularLocation>
</comment>
<reference evidence="9" key="2">
    <citation type="submission" date="2025-08" db="UniProtKB">
        <authorList>
            <consortium name="Ensembl"/>
        </authorList>
    </citation>
    <scope>IDENTIFICATION</scope>
</reference>
<feature type="chain" id="PRO_5025659542" evidence="8">
    <location>
        <begin position="21"/>
        <end position="174"/>
    </location>
</feature>
<evidence type="ECO:0000256" key="5">
    <source>
        <dbReference type="ARBA" id="ARBA00022729"/>
    </source>
</evidence>
<evidence type="ECO:0000256" key="2">
    <source>
        <dbReference type="ARBA" id="ARBA00011033"/>
    </source>
</evidence>
<proteinExistence type="inferred from homology"/>
<dbReference type="Pfam" id="PF00143">
    <property type="entry name" value="Interferon"/>
    <property type="match status" value="1"/>
</dbReference>
<reference evidence="9" key="3">
    <citation type="submission" date="2025-09" db="UniProtKB">
        <authorList>
            <consortium name="Ensembl"/>
        </authorList>
    </citation>
    <scope>IDENTIFICATION</scope>
</reference>
<keyword evidence="3" id="KW-0202">Cytokine</keyword>
<dbReference type="GO" id="GO:0005615">
    <property type="term" value="C:extracellular space"/>
    <property type="evidence" value="ECO:0007669"/>
    <property type="project" value="UniProtKB-KW"/>
</dbReference>
<dbReference type="AlphaFoldDB" id="A0A673ADV5"/>
<dbReference type="Gene3D" id="1.20.1250.10">
    <property type="match status" value="1"/>
</dbReference>
<evidence type="ECO:0000256" key="6">
    <source>
        <dbReference type="ARBA" id="ARBA00023118"/>
    </source>
</evidence>
<evidence type="ECO:0000256" key="4">
    <source>
        <dbReference type="ARBA" id="ARBA00022525"/>
    </source>
</evidence>
<keyword evidence="6" id="KW-0051">Antiviral defense</keyword>
<dbReference type="InterPro" id="IPR000471">
    <property type="entry name" value="Interferon_alpha/beta/delta"/>
</dbReference>
<dbReference type="GO" id="GO:0006955">
    <property type="term" value="P:immune response"/>
    <property type="evidence" value="ECO:0007669"/>
    <property type="project" value="UniProtKB-ARBA"/>
</dbReference>
<keyword evidence="7" id="KW-1015">Disulfide bond</keyword>
<keyword evidence="5 8" id="KW-0732">Signal</keyword>
<keyword evidence="10" id="KW-1185">Reference proteome</keyword>
<accession>A0A673ADV5</accession>
<protein>
    <submittedName>
        <fullName evidence="9">Interferon a3-like</fullName>
    </submittedName>
</protein>
<sequence length="174" mass="19713">MFSNIFLVCLFVSLYSTGSSFSCKWMTHKFRQYSQNSLTLLDTMGNNSGDAEEESTVAFPNALYRHAFRASAEDRLAFVVQILEEITVLFEEDQSSASWEETTAENFVNIVTQQAHGLRSCVSVRITCTCWSFCMNVCVYFYSLNTLLIQILLKEVRTHLLIADTLVLSVLTAN</sequence>
<name>A0A673ADV5_9TELE</name>
<comment type="similarity">
    <text evidence="2">Belongs to the alpha/beta interferon family.</text>
</comment>
<dbReference type="Ensembl" id="ENSSORT00005027706.1">
    <property type="protein sequence ID" value="ENSSORP00005026923.1"/>
    <property type="gene ID" value="ENSSORG00005012872.1"/>
</dbReference>
<evidence type="ECO:0000256" key="1">
    <source>
        <dbReference type="ARBA" id="ARBA00004613"/>
    </source>
</evidence>
<dbReference type="SUPFAM" id="SSF47266">
    <property type="entry name" value="4-helical cytokines"/>
    <property type="match status" value="1"/>
</dbReference>
<dbReference type="GO" id="GO:0005125">
    <property type="term" value="F:cytokine activity"/>
    <property type="evidence" value="ECO:0007669"/>
    <property type="project" value="UniProtKB-KW"/>
</dbReference>
<evidence type="ECO:0000313" key="9">
    <source>
        <dbReference type="Ensembl" id="ENSSORP00005026923.1"/>
    </source>
</evidence>
<dbReference type="GO" id="GO:0043330">
    <property type="term" value="P:response to exogenous dsRNA"/>
    <property type="evidence" value="ECO:0007669"/>
    <property type="project" value="TreeGrafter"/>
</dbReference>
<gene>
    <name evidence="9" type="primary">LOC115410267</name>
</gene>
<dbReference type="PANTHER" id="PTHR11691:SF73">
    <property type="entry name" value="INTERFERON BETA"/>
    <property type="match status" value="1"/>
</dbReference>
<feature type="signal peptide" evidence="8">
    <location>
        <begin position="1"/>
        <end position="20"/>
    </location>
</feature>
<evidence type="ECO:0000313" key="10">
    <source>
        <dbReference type="Proteomes" id="UP000472271"/>
    </source>
</evidence>
<dbReference type="Proteomes" id="UP000472271">
    <property type="component" value="Chromosome 19"/>
</dbReference>
<evidence type="ECO:0000256" key="7">
    <source>
        <dbReference type="ARBA" id="ARBA00023157"/>
    </source>
</evidence>
<keyword evidence="4" id="KW-0964">Secreted</keyword>